<dbReference type="STRING" id="69395.AQ619_12455"/>
<gene>
    <name evidence="2" type="ORF">AQ619_12455</name>
</gene>
<dbReference type="Proteomes" id="UP000056905">
    <property type="component" value="Chromosome"/>
</dbReference>
<dbReference type="OrthoDB" id="7187866at2"/>
<organism evidence="2 3">
    <name type="scientific">Caulobacter henricii</name>
    <dbReference type="NCBI Taxonomy" id="69395"/>
    <lineage>
        <taxon>Bacteria</taxon>
        <taxon>Pseudomonadati</taxon>
        <taxon>Pseudomonadota</taxon>
        <taxon>Alphaproteobacteria</taxon>
        <taxon>Caulobacterales</taxon>
        <taxon>Caulobacteraceae</taxon>
        <taxon>Caulobacter</taxon>
    </lineage>
</organism>
<protein>
    <recommendedName>
        <fullName evidence="4">SbsA Ig-like domain-containing protein</fullName>
    </recommendedName>
</protein>
<keyword evidence="3" id="KW-1185">Reference proteome</keyword>
<reference evidence="2 3" key="1">
    <citation type="submission" date="2015-10" db="EMBL/GenBank/DDBJ databases">
        <title>Conservation of the essential genome among Caulobacter and Brevundimonas species.</title>
        <authorList>
            <person name="Scott D."/>
            <person name="Ely B."/>
        </authorList>
    </citation>
    <scope>NUCLEOTIDE SEQUENCE [LARGE SCALE GENOMIC DNA]</scope>
    <source>
        <strain evidence="2 3">CB4</strain>
    </source>
</reference>
<dbReference type="AlphaFoldDB" id="A0A0P0P0S5"/>
<dbReference type="KEGG" id="chq:AQ619_12455"/>
<evidence type="ECO:0000256" key="1">
    <source>
        <dbReference type="SAM" id="MobiDB-lite"/>
    </source>
</evidence>
<sequence length="181" mass="18976">MTLFAPALSLVVALAAGGGGLIQTREESTAVSPVTVMPPTLPPKVVATYPAEGQTLAPGVLILKVVFDQKMNPRAWSYAPVPGGEALDCIKTPRLLNDQKTFVLLCRVLSNRTYKVALNADPAAGGFANLADNRAEPLTLSFQVVRGEPVTSIARALSAAGLKSEDEPIAEAPKPPVRPLP</sequence>
<evidence type="ECO:0008006" key="4">
    <source>
        <dbReference type="Google" id="ProtNLM"/>
    </source>
</evidence>
<evidence type="ECO:0000313" key="3">
    <source>
        <dbReference type="Proteomes" id="UP000056905"/>
    </source>
</evidence>
<feature type="region of interest" description="Disordered" evidence="1">
    <location>
        <begin position="161"/>
        <end position="181"/>
    </location>
</feature>
<accession>A0A0P0P0S5</accession>
<dbReference type="RefSeq" id="WP_062148029.1">
    <property type="nucleotide sequence ID" value="NZ_CP013002.1"/>
</dbReference>
<dbReference type="EMBL" id="CP013002">
    <property type="protein sequence ID" value="ALL14087.1"/>
    <property type="molecule type" value="Genomic_DNA"/>
</dbReference>
<name>A0A0P0P0S5_9CAUL</name>
<evidence type="ECO:0000313" key="2">
    <source>
        <dbReference type="EMBL" id="ALL14087.1"/>
    </source>
</evidence>
<proteinExistence type="predicted"/>